<dbReference type="InterPro" id="IPR028349">
    <property type="entry name" value="PafC-like"/>
</dbReference>
<dbReference type="EMBL" id="JBHLYR010000065">
    <property type="protein sequence ID" value="MFB9994786.1"/>
    <property type="molecule type" value="Genomic_DNA"/>
</dbReference>
<dbReference type="Pfam" id="PF08279">
    <property type="entry name" value="HTH_11"/>
    <property type="match status" value="1"/>
</dbReference>
<protein>
    <submittedName>
        <fullName evidence="4">Helix-turn-helix transcriptional regulator</fullName>
    </submittedName>
</protein>
<organism evidence="4 5">
    <name type="scientific">Deinococcus oregonensis</name>
    <dbReference type="NCBI Taxonomy" id="1805970"/>
    <lineage>
        <taxon>Bacteria</taxon>
        <taxon>Thermotogati</taxon>
        <taxon>Deinococcota</taxon>
        <taxon>Deinococci</taxon>
        <taxon>Deinococcales</taxon>
        <taxon>Deinococcaceae</taxon>
        <taxon>Deinococcus</taxon>
    </lineage>
</organism>
<keyword evidence="1" id="KW-0805">Transcription regulation</keyword>
<accession>A0ABV6B4V5</accession>
<dbReference type="Proteomes" id="UP001589733">
    <property type="component" value="Unassembled WGS sequence"/>
</dbReference>
<evidence type="ECO:0000313" key="5">
    <source>
        <dbReference type="Proteomes" id="UP001589733"/>
    </source>
</evidence>
<feature type="domain" description="HTH deoR-type" evidence="3">
    <location>
        <begin position="4"/>
        <end position="62"/>
    </location>
</feature>
<dbReference type="InterPro" id="IPR051534">
    <property type="entry name" value="CBASS_pafABC_assoc_protein"/>
</dbReference>
<comment type="caution">
    <text evidence="4">The sequence shown here is derived from an EMBL/GenBank/DDBJ whole genome shotgun (WGS) entry which is preliminary data.</text>
</comment>
<dbReference type="Gene3D" id="1.10.10.10">
    <property type="entry name" value="Winged helix-like DNA-binding domain superfamily/Winged helix DNA-binding domain"/>
    <property type="match status" value="1"/>
</dbReference>
<evidence type="ECO:0000259" key="3">
    <source>
        <dbReference type="PROSITE" id="PS51000"/>
    </source>
</evidence>
<dbReference type="InterPro" id="IPR001034">
    <property type="entry name" value="DeoR_HTH"/>
</dbReference>
<keyword evidence="5" id="KW-1185">Reference proteome</keyword>
<evidence type="ECO:0000256" key="1">
    <source>
        <dbReference type="ARBA" id="ARBA00023015"/>
    </source>
</evidence>
<dbReference type="InterPro" id="IPR057727">
    <property type="entry name" value="WCX_dom"/>
</dbReference>
<evidence type="ECO:0000256" key="2">
    <source>
        <dbReference type="ARBA" id="ARBA00023163"/>
    </source>
</evidence>
<dbReference type="PIRSF" id="PIRSF016838">
    <property type="entry name" value="PafC"/>
    <property type="match status" value="1"/>
</dbReference>
<dbReference type="InterPro" id="IPR026881">
    <property type="entry name" value="WYL_dom"/>
</dbReference>
<dbReference type="Pfam" id="PF13280">
    <property type="entry name" value="WYL"/>
    <property type="match status" value="1"/>
</dbReference>
<dbReference type="PROSITE" id="PS51000">
    <property type="entry name" value="HTH_DEOR_2"/>
    <property type="match status" value="1"/>
</dbReference>
<dbReference type="Pfam" id="PF25583">
    <property type="entry name" value="WCX"/>
    <property type="match status" value="1"/>
</dbReference>
<dbReference type="InterPro" id="IPR013196">
    <property type="entry name" value="HTH_11"/>
</dbReference>
<evidence type="ECO:0000313" key="4">
    <source>
        <dbReference type="EMBL" id="MFB9994786.1"/>
    </source>
</evidence>
<gene>
    <name evidence="4" type="ORF">ACFFLM_22790</name>
</gene>
<dbReference type="PANTHER" id="PTHR34580">
    <property type="match status" value="1"/>
</dbReference>
<sequence length="317" mass="34606">MYDPSMRVLTVLELLQSREEVSGAELARCLEVSPRTVQRYVARLQDLGIPVEGRRGVGGAYRLKPGFRLPPLMFTPEEALAAALGLRTLRHLGLHALAPAAEAAGAKLARSLPTALQADVQALDQGVQLGASPWVVSIDAQLLATLLRAVRSTCRVAFLYAPSAAPPMLREADVYRVVHLDGRWYAVGLCHLRAALRCFRLDRMSELQVLSDPFTPPAGFEAAAYLRSTLRAPPPTFEVSVWLDCPLEELRGRVSAWATELAAEGGGTRLRAQRDHLVSFAAFLLGLGCAFRVDSPPELRAEFRELANRCAAQVQAY</sequence>
<dbReference type="PROSITE" id="PS52050">
    <property type="entry name" value="WYL"/>
    <property type="match status" value="1"/>
</dbReference>
<dbReference type="PANTHER" id="PTHR34580:SF3">
    <property type="entry name" value="PROTEIN PAFB"/>
    <property type="match status" value="1"/>
</dbReference>
<dbReference type="SUPFAM" id="SSF46785">
    <property type="entry name" value="Winged helix' DNA-binding domain"/>
    <property type="match status" value="1"/>
</dbReference>
<dbReference type="RefSeq" id="WP_380016079.1">
    <property type="nucleotide sequence ID" value="NZ_JBHLYR010000065.1"/>
</dbReference>
<dbReference type="InterPro" id="IPR036390">
    <property type="entry name" value="WH_DNA-bd_sf"/>
</dbReference>
<dbReference type="InterPro" id="IPR036388">
    <property type="entry name" value="WH-like_DNA-bd_sf"/>
</dbReference>
<name>A0ABV6B4V5_9DEIO</name>
<reference evidence="4 5" key="1">
    <citation type="submission" date="2024-09" db="EMBL/GenBank/DDBJ databases">
        <authorList>
            <person name="Sun Q."/>
            <person name="Mori K."/>
        </authorList>
    </citation>
    <scope>NUCLEOTIDE SEQUENCE [LARGE SCALE GENOMIC DNA]</scope>
    <source>
        <strain evidence="4 5">JCM 13503</strain>
    </source>
</reference>
<keyword evidence="2" id="KW-0804">Transcription</keyword>
<proteinExistence type="predicted"/>